<feature type="domain" description="Sporulation stage IV protein A C-terminal" evidence="3">
    <location>
        <begin position="424"/>
        <end position="499"/>
    </location>
</feature>
<dbReference type="PIRSF" id="PIRSF007466">
    <property type="entry name" value="SpoIVA"/>
    <property type="match status" value="1"/>
</dbReference>
<gene>
    <name evidence="4" type="primary">spoIVA</name>
    <name evidence="4" type="ORF">DWZ83_04530</name>
</gene>
<dbReference type="InterPro" id="IPR046840">
    <property type="entry name" value="SpoIVA_C"/>
</dbReference>
<sequence>MTKGGNIMNTTEIMKNIAQRCGGDIYLGIVGPVRVGKSTFIKEFMDKAVLPYVPDEYEKARMIDELPQAGIGKTIMTTEPKFVPNNAATIEFDDGFKVNVRLVDCVGFVIPEAKGYKDEDGVRMVRTPWSEEPMPFNEAAKLGTQKVIQDHSTIGVVITTDGSISDLSREAYIEAEAEVIDELQSIGKPFIIIVNSADVHSMACNAVVEKLKEKYNVPVLAIRANQLSEADIHNLLREALYEFPVSEININMPKWVAVLNDDHWLKQSFNETIANSMASVEKLREVENIAAILAENEYIDGSNLATIDAGSGCVAVDISIRNGLYNEILKEIMGVEIHDKAELISLMQDYSKAKREYDTVSSALKMVKQTGYGFASASLSDIELNKPEIIKQGNRYGVRLKAVAPSIHMIKVDVESSFEPIIGSKQQSEELIHYLLRDEGENEQAIWDSEIFGRKLSDLIRDGLNAKLSMIPEAARLKLQDILTKLVNKGKGNVIAVVL</sequence>
<dbReference type="InterPro" id="IPR027417">
    <property type="entry name" value="P-loop_NTPase"/>
</dbReference>
<evidence type="ECO:0000259" key="1">
    <source>
        <dbReference type="Pfam" id="PF09547"/>
    </source>
</evidence>
<evidence type="ECO:0000259" key="3">
    <source>
        <dbReference type="Pfam" id="PF20439"/>
    </source>
</evidence>
<dbReference type="Pfam" id="PF20438">
    <property type="entry name" value="SpoIVA_middle"/>
    <property type="match status" value="1"/>
</dbReference>
<dbReference type="SUPFAM" id="SSF52540">
    <property type="entry name" value="P-loop containing nucleoside triphosphate hydrolases"/>
    <property type="match status" value="1"/>
</dbReference>
<protein>
    <submittedName>
        <fullName evidence="4">Stage IV sporulation protein A</fullName>
    </submittedName>
</protein>
<comment type="caution">
    <text evidence="4">The sequence shown here is derived from an EMBL/GenBank/DDBJ whole genome shotgun (WGS) entry which is preliminary data.</text>
</comment>
<proteinExistence type="predicted"/>
<dbReference type="InterPro" id="IPR046841">
    <property type="entry name" value="SpoIVA_middle"/>
</dbReference>
<dbReference type="InterPro" id="IPR046842">
    <property type="entry name" value="SpoIVA_ATPase"/>
</dbReference>
<evidence type="ECO:0000259" key="2">
    <source>
        <dbReference type="Pfam" id="PF20438"/>
    </source>
</evidence>
<reference evidence="4 5" key="1">
    <citation type="submission" date="2018-08" db="EMBL/GenBank/DDBJ databases">
        <title>A genome reference for cultivated species of the human gut microbiota.</title>
        <authorList>
            <person name="Zou Y."/>
            <person name="Xue W."/>
            <person name="Luo G."/>
        </authorList>
    </citation>
    <scope>NUCLEOTIDE SEQUENCE [LARGE SCALE GENOMIC DNA]</scope>
    <source>
        <strain evidence="4 5">AF35-6BH</strain>
    </source>
</reference>
<name>A0A415PHN7_9FIRM</name>
<dbReference type="AlphaFoldDB" id="A0A415PHN7"/>
<dbReference type="NCBIfam" id="TIGR02836">
    <property type="entry name" value="spore_IV_A"/>
    <property type="match status" value="1"/>
</dbReference>
<dbReference type="Pfam" id="PF20439">
    <property type="entry name" value="SpoIVA_C"/>
    <property type="match status" value="1"/>
</dbReference>
<dbReference type="GO" id="GO:0043934">
    <property type="term" value="P:sporulation"/>
    <property type="evidence" value="ECO:0007669"/>
    <property type="project" value="InterPro"/>
</dbReference>
<dbReference type="GO" id="GO:0005524">
    <property type="term" value="F:ATP binding"/>
    <property type="evidence" value="ECO:0007669"/>
    <property type="project" value="InterPro"/>
</dbReference>
<feature type="domain" description="Stage IV sporulation protein A ATPase" evidence="1">
    <location>
        <begin position="8"/>
        <end position="244"/>
    </location>
</feature>
<evidence type="ECO:0000313" key="4">
    <source>
        <dbReference type="EMBL" id="RHM12281.1"/>
    </source>
</evidence>
<dbReference type="Proteomes" id="UP000284868">
    <property type="component" value="Unassembled WGS sequence"/>
</dbReference>
<dbReference type="EMBL" id="QRPK01000016">
    <property type="protein sequence ID" value="RHM12281.1"/>
    <property type="molecule type" value="Genomic_DNA"/>
</dbReference>
<accession>A0A415PHN7</accession>
<dbReference type="OrthoDB" id="9761464at2"/>
<dbReference type="Gene3D" id="3.40.50.300">
    <property type="entry name" value="P-loop containing nucleotide triphosphate hydrolases"/>
    <property type="match status" value="1"/>
</dbReference>
<evidence type="ECO:0000313" key="5">
    <source>
        <dbReference type="Proteomes" id="UP000284868"/>
    </source>
</evidence>
<dbReference type="Pfam" id="PF09547">
    <property type="entry name" value="SpoIVA_ATPase"/>
    <property type="match status" value="1"/>
</dbReference>
<dbReference type="InterPro" id="IPR014201">
    <property type="entry name" value="Spore_IV_A"/>
</dbReference>
<feature type="domain" description="Stage IV sporulation protein A middle" evidence="2">
    <location>
        <begin position="245"/>
        <end position="423"/>
    </location>
</feature>
<keyword evidence="5" id="KW-1185">Reference proteome</keyword>
<organism evidence="4 5">
    <name type="scientific">Amedibacillus dolichus</name>
    <dbReference type="NCBI Taxonomy" id="31971"/>
    <lineage>
        <taxon>Bacteria</taxon>
        <taxon>Bacillati</taxon>
        <taxon>Bacillota</taxon>
        <taxon>Erysipelotrichia</taxon>
        <taxon>Erysipelotrichales</taxon>
        <taxon>Erysipelotrichaceae</taxon>
        <taxon>Amedibacillus</taxon>
    </lineage>
</organism>
<dbReference type="GO" id="GO:0016887">
    <property type="term" value="F:ATP hydrolysis activity"/>
    <property type="evidence" value="ECO:0007669"/>
    <property type="project" value="InterPro"/>
</dbReference>